<evidence type="ECO:0000256" key="1">
    <source>
        <dbReference type="ARBA" id="ARBA00004442"/>
    </source>
</evidence>
<dbReference type="GO" id="GO:0030246">
    <property type="term" value="F:carbohydrate binding"/>
    <property type="evidence" value="ECO:0007669"/>
    <property type="project" value="InterPro"/>
</dbReference>
<evidence type="ECO:0000256" key="3">
    <source>
        <dbReference type="ARBA" id="ARBA00023237"/>
    </source>
</evidence>
<keyword evidence="4" id="KW-0732">Signal</keyword>
<organism evidence="6 7">
    <name type="scientific">Sphingobium indicum (strain DSM 16413 / CCM 7287 / MTCC 6362 / UT26 / NBRC 101211 / UT26S)</name>
    <name type="common">Sphingobium japonicum</name>
    <dbReference type="NCBI Taxonomy" id="452662"/>
    <lineage>
        <taxon>Bacteria</taxon>
        <taxon>Pseudomonadati</taxon>
        <taxon>Pseudomonadota</taxon>
        <taxon>Alphaproteobacteria</taxon>
        <taxon>Sphingomonadales</taxon>
        <taxon>Sphingomonadaceae</taxon>
        <taxon>Sphingobium</taxon>
    </lineage>
</organism>
<dbReference type="AlphaFoldDB" id="D4Z6P4"/>
<evidence type="ECO:0000313" key="6">
    <source>
        <dbReference type="EMBL" id="BAI98276.1"/>
    </source>
</evidence>
<dbReference type="SUPFAM" id="SSF56935">
    <property type="entry name" value="Porins"/>
    <property type="match status" value="1"/>
</dbReference>
<dbReference type="InterPro" id="IPR036942">
    <property type="entry name" value="Beta-barrel_TonB_sf"/>
</dbReference>
<dbReference type="InterPro" id="IPR057601">
    <property type="entry name" value="Oar-like_b-barrel"/>
</dbReference>
<comment type="subcellular location">
    <subcellularLocation>
        <location evidence="1">Cell outer membrane</location>
    </subcellularLocation>
</comment>
<dbReference type="GeneID" id="29274930"/>
<dbReference type="InterPro" id="IPR013784">
    <property type="entry name" value="Carb-bd-like_fold"/>
</dbReference>
<dbReference type="eggNOG" id="COG4771">
    <property type="taxonomic scope" value="Bacteria"/>
</dbReference>
<dbReference type="Gene3D" id="2.60.40.1120">
    <property type="entry name" value="Carboxypeptidase-like, regulatory domain"/>
    <property type="match status" value="1"/>
</dbReference>
<protein>
    <submittedName>
        <fullName evidence="6">TonB-dependent receptor-like protein</fullName>
    </submittedName>
</protein>
<accession>D4Z6P4</accession>
<dbReference type="STRING" id="452662.SJA_C1-34420"/>
<dbReference type="InterPro" id="IPR037066">
    <property type="entry name" value="Plug_dom_sf"/>
</dbReference>
<feature type="chain" id="PRO_5003067552" evidence="4">
    <location>
        <begin position="39"/>
        <end position="1028"/>
    </location>
</feature>
<evidence type="ECO:0000256" key="2">
    <source>
        <dbReference type="ARBA" id="ARBA00023136"/>
    </source>
</evidence>
<evidence type="ECO:0000313" key="7">
    <source>
        <dbReference type="Proteomes" id="UP000007753"/>
    </source>
</evidence>
<keyword evidence="2" id="KW-0472">Membrane</keyword>
<feature type="domain" description="TonB-dependent transporter Oar-like beta-barrel" evidence="5">
    <location>
        <begin position="579"/>
        <end position="886"/>
    </location>
</feature>
<dbReference type="RefSeq" id="WP_013041482.1">
    <property type="nucleotide sequence ID" value="NC_014006.1"/>
</dbReference>
<reference evidence="6 7" key="1">
    <citation type="journal article" date="2010" name="J. Bacteriol.">
        <title>Complete genome sequence of the representative gamma-hexachlorocyclohexane-degrading bacterium Sphingobium japonicum UT26.</title>
        <authorList>
            <person name="Nagata Y."/>
            <person name="Ohtsubo Y."/>
            <person name="Endo R."/>
            <person name="Ichikawa N."/>
            <person name="Ankai A."/>
            <person name="Oguchi A."/>
            <person name="Fukui S."/>
            <person name="Fujita N."/>
            <person name="Tsuda M."/>
        </authorList>
    </citation>
    <scope>NUCLEOTIDE SEQUENCE [LARGE SCALE GENOMIC DNA]</scope>
    <source>
        <strain evidence="7">DSM 16413 / CCM 7287 / MTCC 6362 / UT26 / NBRC 101211 / UT26S</strain>
    </source>
</reference>
<dbReference type="EMBL" id="AP010803">
    <property type="protein sequence ID" value="BAI98276.1"/>
    <property type="molecule type" value="Genomic_DNA"/>
</dbReference>
<keyword evidence="3" id="KW-0998">Cell outer membrane</keyword>
<dbReference type="KEGG" id="sjp:SJA_C1-34420"/>
<dbReference type="Gene3D" id="2.40.170.20">
    <property type="entry name" value="TonB-dependent receptor, beta-barrel domain"/>
    <property type="match status" value="1"/>
</dbReference>
<feature type="signal peptide" evidence="4">
    <location>
        <begin position="1"/>
        <end position="38"/>
    </location>
</feature>
<dbReference type="SUPFAM" id="SSF49452">
    <property type="entry name" value="Starch-binding domain-like"/>
    <property type="match status" value="1"/>
</dbReference>
<keyword evidence="7" id="KW-1185">Reference proteome</keyword>
<evidence type="ECO:0000256" key="4">
    <source>
        <dbReference type="SAM" id="SignalP"/>
    </source>
</evidence>
<dbReference type="Proteomes" id="UP000007753">
    <property type="component" value="Chromosome 1"/>
</dbReference>
<dbReference type="Gene3D" id="2.170.130.10">
    <property type="entry name" value="TonB-dependent receptor, plug domain"/>
    <property type="match status" value="1"/>
</dbReference>
<name>D4Z6P4_SPHIU</name>
<sequence length="1028" mass="111827">MKKISKNALLRGSAALQVVAFGSAGLFAIVGASTAAMAQDYTRGNLVGTVVDQANAPVAGAEVSIKSNEQGFTRTATTDSAGVFRITALPTGSYSVTVTSGGTVVVEDNAVPVVAGQSNTYRYIAGGSSQQQADSGETIVVTGARVKTNDFAATTTGLTLNVQSLSESVPVARTLSSLALLAPGTSAGDTNFADCTDCVSFGGASIAENSYYVNGLNTTNFRTFVGNNTVPFEFYRTLDVKTGGWTAEYGRALGGVTSAVVKSGSNDFEAGAVVAFQPAGLTKRAPNTYLNAAGALKQRNDNDYNETIETNIYASGPIIKDRLLFFALYTPRYVRDDDSVVSSGYRQKTTSKSPFFGGKLDAIITDGHRLEATYFRDQRHEYTDYLPLDPVTGDVVGRSVGREDKEVGGDNFIVQYTGQFTNWFTLSGAWGQNNYKRRDVLIGDAGPTVQSTLNGSLQTVSGIPLSPTDSQDRREVFRADADFYFNLMGSHHLRVGFDREDLSAKEDTFYTQGVVYRYTPNYIRTRYYLNSGQFKTKQTAFYAQDSWDLLNDRLNLQIGVRNDRFQNYGITGEEYLDIKNQWAQRLGASFDVFGDKLTKINAFWGRYYLPVATNTNIRLAGAETFYEQRYAYPIGVNPGSPAAGGAPANPQTTANGTPLLGALTGANALDCPDIGPGAGQLCSTVLSDGIAGPTDTLVSQNLKPMFQEEFIIGATHRFNDWTVGLRYINRRLKETLEDVAIDAAVLDYCDTNGISGCGDVWSGFHQYVLANPGKDITVRLDGDCTIAGQCDVVTLTSQQLRYPKPVRKYDAVEFTLSKAFNGTFGFDFSYTWQKLRGNYEGSVKSDNNQDDAGLTQDFDQPGLTDGAFGTLANARKHTFKLFGQYKPAEWVTLGTNVTVQSPRSFSCIGVHPTDEFAQGYQAASFYCANPAGNGGSTDSTLVPRGSSFKGNWFKNVDLGIQFQLPKELGRSSFRVDVFNIFNWKSKLDYVEFGENDDGSLRDDFRFVTGYQAPRAVRFTWALRFGGGM</sequence>
<dbReference type="Pfam" id="PF25183">
    <property type="entry name" value="OMP_b-brl_4"/>
    <property type="match status" value="1"/>
</dbReference>
<proteinExistence type="predicted"/>
<keyword evidence="6" id="KW-0675">Receptor</keyword>
<gene>
    <name evidence="6" type="ordered locus">SJA_C1-34420</name>
</gene>
<dbReference type="Pfam" id="PF13620">
    <property type="entry name" value="CarboxypepD_reg"/>
    <property type="match status" value="1"/>
</dbReference>
<evidence type="ECO:0000259" key="5">
    <source>
        <dbReference type="Pfam" id="PF25183"/>
    </source>
</evidence>
<dbReference type="GO" id="GO:0009279">
    <property type="term" value="C:cell outer membrane"/>
    <property type="evidence" value="ECO:0007669"/>
    <property type="project" value="UniProtKB-SubCell"/>
</dbReference>
<dbReference type="HOGENOM" id="CLU_006298_3_0_5"/>